<accession>A0A1J9QFS6</accession>
<comment type="caution">
    <text evidence="1">The sequence shown here is derived from an EMBL/GenBank/DDBJ whole genome shotgun (WGS) entry which is preliminary data.</text>
</comment>
<gene>
    <name evidence="1" type="ORF">ACJ73_01656</name>
</gene>
<dbReference type="EMBL" id="LGTZ01000155">
    <property type="protein sequence ID" value="OJD26954.1"/>
    <property type="molecule type" value="Genomic_DNA"/>
</dbReference>
<sequence length="114" mass="13063">MQVPLQYLRSWCPSLAWARDLLAIASCLLASFRVVQNRQLAHISYLEGLLHQNNIDFKPLTPLTEYNFDTIDEQYGVDTAEPHTLTENELPEIVAELKKADSMVKDVYTQIHGF</sequence>
<evidence type="ECO:0000313" key="2">
    <source>
        <dbReference type="Proteomes" id="UP000242791"/>
    </source>
</evidence>
<evidence type="ECO:0000313" key="1">
    <source>
        <dbReference type="EMBL" id="OJD26954.1"/>
    </source>
</evidence>
<dbReference type="AlphaFoldDB" id="A0A1J9QFS6"/>
<protein>
    <submittedName>
        <fullName evidence="1">Uncharacterized protein</fullName>
    </submittedName>
</protein>
<name>A0A1J9QFS6_9EURO</name>
<proteinExistence type="predicted"/>
<dbReference type="VEuPathDB" id="FungiDB:ACJ73_01656"/>
<dbReference type="OrthoDB" id="10468146at2759"/>
<reference evidence="1 2" key="1">
    <citation type="submission" date="2015-08" db="EMBL/GenBank/DDBJ databases">
        <title>Emmonsia species relationships and genome sequence.</title>
        <authorList>
            <person name="Cuomo C.A."/>
            <person name="Schwartz I.S."/>
            <person name="Kenyon C."/>
            <person name="De Hoog G.S."/>
            <person name="Govender N.P."/>
            <person name="Botha A."/>
            <person name="Moreno L."/>
            <person name="De Vries M."/>
            <person name="Munoz J.F."/>
            <person name="Stielow J.B."/>
        </authorList>
    </citation>
    <scope>NUCLEOTIDE SEQUENCE [LARGE SCALE GENOMIC DNA]</scope>
    <source>
        <strain evidence="1 2">EI222</strain>
    </source>
</reference>
<dbReference type="Proteomes" id="UP000242791">
    <property type="component" value="Unassembled WGS sequence"/>
</dbReference>
<keyword evidence="2" id="KW-1185">Reference proteome</keyword>
<organism evidence="1 2">
    <name type="scientific">Blastomyces percursus</name>
    <dbReference type="NCBI Taxonomy" id="1658174"/>
    <lineage>
        <taxon>Eukaryota</taxon>
        <taxon>Fungi</taxon>
        <taxon>Dikarya</taxon>
        <taxon>Ascomycota</taxon>
        <taxon>Pezizomycotina</taxon>
        <taxon>Eurotiomycetes</taxon>
        <taxon>Eurotiomycetidae</taxon>
        <taxon>Onygenales</taxon>
        <taxon>Ajellomycetaceae</taxon>
        <taxon>Blastomyces</taxon>
    </lineage>
</organism>